<dbReference type="AlphaFoldDB" id="A0A0F9NVX7"/>
<protein>
    <submittedName>
        <fullName evidence="2">Uncharacterized protein</fullName>
    </submittedName>
</protein>
<dbReference type="EMBL" id="LAZR01003102">
    <property type="protein sequence ID" value="KKN21974.1"/>
    <property type="molecule type" value="Genomic_DNA"/>
</dbReference>
<name>A0A0F9NVX7_9ZZZZ</name>
<gene>
    <name evidence="2" type="ORF">LCGC14_0919790</name>
</gene>
<evidence type="ECO:0000313" key="2">
    <source>
        <dbReference type="EMBL" id="KKN21974.1"/>
    </source>
</evidence>
<feature type="compositionally biased region" description="Basic and acidic residues" evidence="1">
    <location>
        <begin position="178"/>
        <end position="190"/>
    </location>
</feature>
<feature type="compositionally biased region" description="Basic and acidic residues" evidence="1">
    <location>
        <begin position="55"/>
        <end position="69"/>
    </location>
</feature>
<organism evidence="2">
    <name type="scientific">marine sediment metagenome</name>
    <dbReference type="NCBI Taxonomy" id="412755"/>
    <lineage>
        <taxon>unclassified sequences</taxon>
        <taxon>metagenomes</taxon>
        <taxon>ecological metagenomes</taxon>
    </lineage>
</organism>
<feature type="region of interest" description="Disordered" evidence="1">
    <location>
        <begin position="170"/>
        <end position="200"/>
    </location>
</feature>
<feature type="region of interest" description="Disordered" evidence="1">
    <location>
        <begin position="55"/>
        <end position="78"/>
    </location>
</feature>
<comment type="caution">
    <text evidence="2">The sequence shown here is derived from an EMBL/GenBank/DDBJ whole genome shotgun (WGS) entry which is preliminary data.</text>
</comment>
<reference evidence="2" key="1">
    <citation type="journal article" date="2015" name="Nature">
        <title>Complex archaea that bridge the gap between prokaryotes and eukaryotes.</title>
        <authorList>
            <person name="Spang A."/>
            <person name="Saw J.H."/>
            <person name="Jorgensen S.L."/>
            <person name="Zaremba-Niedzwiedzka K."/>
            <person name="Martijn J."/>
            <person name="Lind A.E."/>
            <person name="van Eijk R."/>
            <person name="Schleper C."/>
            <person name="Guy L."/>
            <person name="Ettema T.J."/>
        </authorList>
    </citation>
    <scope>NUCLEOTIDE SEQUENCE</scope>
</reference>
<accession>A0A0F9NVX7</accession>
<evidence type="ECO:0000256" key="1">
    <source>
        <dbReference type="SAM" id="MobiDB-lite"/>
    </source>
</evidence>
<proteinExistence type="predicted"/>
<sequence length="200" mass="22786">MVDKDNDFDKIAFELQYEKWIASQITDEAFYDYINENGISMQKVLDLATERRLRSEAKPPDVDGRKEQGDLVTPPPGGDPMQLEQCLRCFTPVVQFQAVMGQTPFIWVHIDSDHDLDHLPKVLEPMAVNVIHSLVEACDPVVVKNATFKWDTLAQAERYRVLHMARSETNPDYLPEPKVPEHAEDLRRALDATGGPIEQD</sequence>